<keyword evidence="1" id="KW-0472">Membrane</keyword>
<dbReference type="Pfam" id="PF20177">
    <property type="entry name" value="DUF6542"/>
    <property type="match status" value="1"/>
</dbReference>
<dbReference type="AlphaFoldDB" id="A0A1E7L838"/>
<sequence>MPRARLTALGCGLLGVLLMLLASAADKWLLGGSPALYGGAFLVTSLFCACWVRPTDLVAAPVAVPLAFTAGLFLLNDGTPDQALTERVTNLFPALAVNAVWLYAGTLLAVLVVAVRKVALMVQQSRVRALMEAEDAEDEAAEAEQR</sequence>
<name>A0A1E7L838_9ACTN</name>
<keyword evidence="4" id="KW-1185">Reference proteome</keyword>
<evidence type="ECO:0000256" key="1">
    <source>
        <dbReference type="SAM" id="Phobius"/>
    </source>
</evidence>
<evidence type="ECO:0000313" key="4">
    <source>
        <dbReference type="Proteomes" id="UP000176005"/>
    </source>
</evidence>
<organism evidence="3 4">
    <name type="scientific">Streptomyces nanshensis</name>
    <dbReference type="NCBI Taxonomy" id="518642"/>
    <lineage>
        <taxon>Bacteria</taxon>
        <taxon>Bacillati</taxon>
        <taxon>Actinomycetota</taxon>
        <taxon>Actinomycetes</taxon>
        <taxon>Kitasatosporales</taxon>
        <taxon>Streptomycetaceae</taxon>
        <taxon>Streptomyces</taxon>
    </lineage>
</organism>
<evidence type="ECO:0000313" key="3">
    <source>
        <dbReference type="EMBL" id="OEV12366.1"/>
    </source>
</evidence>
<keyword evidence="1" id="KW-0812">Transmembrane</keyword>
<feature type="transmembrane region" description="Helical" evidence="1">
    <location>
        <begin position="34"/>
        <end position="52"/>
    </location>
</feature>
<protein>
    <recommendedName>
        <fullName evidence="2">DUF6542 domain-containing protein</fullName>
    </recommendedName>
</protein>
<dbReference type="EMBL" id="LJGW01000145">
    <property type="protein sequence ID" value="OEV12366.1"/>
    <property type="molecule type" value="Genomic_DNA"/>
</dbReference>
<accession>A0A1E7L838</accession>
<comment type="caution">
    <text evidence="3">The sequence shown here is derived from an EMBL/GenBank/DDBJ whole genome shotgun (WGS) entry which is preliminary data.</text>
</comment>
<feature type="transmembrane region" description="Helical" evidence="1">
    <location>
        <begin position="57"/>
        <end position="75"/>
    </location>
</feature>
<gene>
    <name evidence="3" type="ORF">AN218_08700</name>
</gene>
<feature type="domain" description="DUF6542" evidence="2">
    <location>
        <begin position="5"/>
        <end position="120"/>
    </location>
</feature>
<feature type="transmembrane region" description="Helical" evidence="1">
    <location>
        <begin position="95"/>
        <end position="115"/>
    </location>
</feature>
<keyword evidence="1" id="KW-1133">Transmembrane helix</keyword>
<dbReference type="PATRIC" id="fig|518642.10.peg.1787"/>
<evidence type="ECO:0000259" key="2">
    <source>
        <dbReference type="Pfam" id="PF20177"/>
    </source>
</evidence>
<proteinExistence type="predicted"/>
<reference evidence="3 4" key="1">
    <citation type="journal article" date="2016" name="Front. Microbiol.">
        <title>Comparative Genomics Analysis of Streptomyces Species Reveals Their Adaptation to the Marine Environment and Their Diversity at the Genomic Level.</title>
        <authorList>
            <person name="Tian X."/>
            <person name="Zhang Z."/>
            <person name="Yang T."/>
            <person name="Chen M."/>
            <person name="Li J."/>
            <person name="Chen F."/>
            <person name="Yang J."/>
            <person name="Li W."/>
            <person name="Zhang B."/>
            <person name="Zhang Z."/>
            <person name="Wu J."/>
            <person name="Zhang C."/>
            <person name="Long L."/>
            <person name="Xiao J."/>
        </authorList>
    </citation>
    <scope>NUCLEOTIDE SEQUENCE [LARGE SCALE GENOMIC DNA]</scope>
    <source>
        <strain evidence="3 4">SCSIO 10429</strain>
    </source>
</reference>
<dbReference type="Proteomes" id="UP000176005">
    <property type="component" value="Unassembled WGS sequence"/>
</dbReference>
<dbReference type="InterPro" id="IPR046672">
    <property type="entry name" value="DUF6542"/>
</dbReference>